<proteinExistence type="inferred from homology"/>
<feature type="transmembrane region" description="Helical" evidence="8">
    <location>
        <begin position="367"/>
        <end position="388"/>
    </location>
</feature>
<evidence type="ECO:0000313" key="9">
    <source>
        <dbReference type="EMBL" id="RHW22767.1"/>
    </source>
</evidence>
<dbReference type="EMBL" id="QXGH01000058">
    <property type="protein sequence ID" value="RHW22767.1"/>
    <property type="molecule type" value="Genomic_DNA"/>
</dbReference>
<keyword evidence="7 8" id="KW-0472">Membrane</keyword>
<dbReference type="InterPro" id="IPR044644">
    <property type="entry name" value="DinF-like"/>
</dbReference>
<evidence type="ECO:0000256" key="5">
    <source>
        <dbReference type="ARBA" id="ARBA00022692"/>
    </source>
</evidence>
<accession>A0A417XS58</accession>
<feature type="transmembrane region" description="Helical" evidence="8">
    <location>
        <begin position="176"/>
        <end position="202"/>
    </location>
</feature>
<dbReference type="AlphaFoldDB" id="A0A417XS58"/>
<dbReference type="NCBIfam" id="TIGR00797">
    <property type="entry name" value="matE"/>
    <property type="match status" value="1"/>
</dbReference>
<keyword evidence="4" id="KW-1003">Cell membrane</keyword>
<gene>
    <name evidence="9" type="ORF">D0Z08_31255</name>
</gene>
<organism evidence="9 10">
    <name type="scientific">Nocardioides immobilis</name>
    <dbReference type="NCBI Taxonomy" id="2049295"/>
    <lineage>
        <taxon>Bacteria</taxon>
        <taxon>Bacillati</taxon>
        <taxon>Actinomycetota</taxon>
        <taxon>Actinomycetes</taxon>
        <taxon>Propionibacteriales</taxon>
        <taxon>Nocardioidaceae</taxon>
        <taxon>Nocardioides</taxon>
    </lineage>
</organism>
<feature type="transmembrane region" description="Helical" evidence="8">
    <location>
        <begin position="300"/>
        <end position="322"/>
    </location>
</feature>
<keyword evidence="6 8" id="KW-1133">Transmembrane helix</keyword>
<name>A0A417XS58_9ACTN</name>
<dbReference type="Proteomes" id="UP000283644">
    <property type="component" value="Unassembled WGS sequence"/>
</dbReference>
<feature type="transmembrane region" description="Helical" evidence="8">
    <location>
        <begin position="37"/>
        <end position="60"/>
    </location>
</feature>
<feature type="transmembrane region" description="Helical" evidence="8">
    <location>
        <begin position="394"/>
        <end position="413"/>
    </location>
</feature>
<dbReference type="GO" id="GO:0015297">
    <property type="term" value="F:antiporter activity"/>
    <property type="evidence" value="ECO:0007669"/>
    <property type="project" value="InterPro"/>
</dbReference>
<evidence type="ECO:0000256" key="3">
    <source>
        <dbReference type="ARBA" id="ARBA00022448"/>
    </source>
</evidence>
<keyword evidence="5 8" id="KW-0812">Transmembrane</keyword>
<feature type="transmembrane region" description="Helical" evidence="8">
    <location>
        <begin position="151"/>
        <end position="170"/>
    </location>
</feature>
<protein>
    <submittedName>
        <fullName evidence="9">MATE family efflux transporter</fullName>
    </submittedName>
</protein>
<dbReference type="PANTHER" id="PTHR42893:SF46">
    <property type="entry name" value="PROTEIN DETOXIFICATION 44, CHLOROPLASTIC"/>
    <property type="match status" value="1"/>
</dbReference>
<dbReference type="InterPro" id="IPR048279">
    <property type="entry name" value="MdtK-like"/>
</dbReference>
<sequence>MWRLALPALGALLAEPLFLIADSAIVGHLGTAELAGLSVASAVLLNAVMLCIFLAYGTAATVARRAGAGDVRAALTQGIDGIWLAIAIGIALLVVGFPLAPALVDLFGTSAEATPHAVVYLRISLLGVPSMLVVLAATGVMRGLKNTRTPLLAVAVAAAANVVLNLLLVYPAGLGVAGSALGTVLAQTGAAVWLAAVVVRDARAQGAPLRPDRAGVLAAATAGIPLLARTALLRLTLLWMTFVATAQGDVSLASHQIAYTLWFLLSTAPEAFAIAGQAMVGHALGASDRAGARSIAGRAIAWGLGTGLAVAVLLVVLRAAYVPLFTADIAVQDLVWSLAVVVAATQPVGATVYVLDAVLIAAGDGRYLAVTMFAAFAVFLPLAALVLATDAGVVALWWALVAWLLARLVTITWRYRSGAWLRVGATV</sequence>
<dbReference type="OrthoDB" id="5242355at2"/>
<comment type="subcellular location">
    <subcellularLocation>
        <location evidence="1">Cell membrane</location>
        <topology evidence="1">Multi-pass membrane protein</topology>
    </subcellularLocation>
</comment>
<dbReference type="InterPro" id="IPR002528">
    <property type="entry name" value="MATE_fam"/>
</dbReference>
<feature type="transmembrane region" description="Helical" evidence="8">
    <location>
        <begin position="334"/>
        <end position="355"/>
    </location>
</feature>
<evidence type="ECO:0000256" key="7">
    <source>
        <dbReference type="ARBA" id="ARBA00023136"/>
    </source>
</evidence>
<evidence type="ECO:0000256" key="8">
    <source>
        <dbReference type="SAM" id="Phobius"/>
    </source>
</evidence>
<evidence type="ECO:0000256" key="2">
    <source>
        <dbReference type="ARBA" id="ARBA00010199"/>
    </source>
</evidence>
<dbReference type="Pfam" id="PF01554">
    <property type="entry name" value="MatE"/>
    <property type="match status" value="2"/>
</dbReference>
<dbReference type="PANTHER" id="PTHR42893">
    <property type="entry name" value="PROTEIN DETOXIFICATION 44, CHLOROPLASTIC-RELATED"/>
    <property type="match status" value="1"/>
</dbReference>
<reference evidence="9 10" key="1">
    <citation type="submission" date="2018-09" db="EMBL/GenBank/DDBJ databases">
        <title>Genome sequencing of Nocardioides immobilis CCTCC AB 2017083 for comparison to Nocardioides silvaticus.</title>
        <authorList>
            <person name="Li C."/>
            <person name="Wang G."/>
        </authorList>
    </citation>
    <scope>NUCLEOTIDE SEQUENCE [LARGE SCALE GENOMIC DNA]</scope>
    <source>
        <strain evidence="9 10">CCTCC AB 2017083</strain>
    </source>
</reference>
<keyword evidence="10" id="KW-1185">Reference proteome</keyword>
<evidence type="ECO:0000256" key="6">
    <source>
        <dbReference type="ARBA" id="ARBA00022989"/>
    </source>
</evidence>
<feature type="transmembrane region" description="Helical" evidence="8">
    <location>
        <begin position="81"/>
        <end position="99"/>
    </location>
</feature>
<comment type="similarity">
    <text evidence="2">Belongs to the multi antimicrobial extrusion (MATE) (TC 2.A.66.1) family.</text>
</comment>
<feature type="transmembrane region" description="Helical" evidence="8">
    <location>
        <begin position="257"/>
        <end position="280"/>
    </location>
</feature>
<comment type="caution">
    <text evidence="9">The sequence shown here is derived from an EMBL/GenBank/DDBJ whole genome shotgun (WGS) entry which is preliminary data.</text>
</comment>
<feature type="transmembrane region" description="Helical" evidence="8">
    <location>
        <begin position="214"/>
        <end position="237"/>
    </location>
</feature>
<dbReference type="PIRSF" id="PIRSF006603">
    <property type="entry name" value="DinF"/>
    <property type="match status" value="1"/>
</dbReference>
<dbReference type="GO" id="GO:0042910">
    <property type="term" value="F:xenobiotic transmembrane transporter activity"/>
    <property type="evidence" value="ECO:0007669"/>
    <property type="project" value="InterPro"/>
</dbReference>
<dbReference type="GO" id="GO:0005886">
    <property type="term" value="C:plasma membrane"/>
    <property type="evidence" value="ECO:0007669"/>
    <property type="project" value="UniProtKB-SubCell"/>
</dbReference>
<keyword evidence="3" id="KW-0813">Transport</keyword>
<evidence type="ECO:0000256" key="4">
    <source>
        <dbReference type="ARBA" id="ARBA00022475"/>
    </source>
</evidence>
<evidence type="ECO:0000313" key="10">
    <source>
        <dbReference type="Proteomes" id="UP000283644"/>
    </source>
</evidence>
<evidence type="ECO:0000256" key="1">
    <source>
        <dbReference type="ARBA" id="ARBA00004651"/>
    </source>
</evidence>
<feature type="transmembrane region" description="Helical" evidence="8">
    <location>
        <begin position="119"/>
        <end position="139"/>
    </location>
</feature>